<dbReference type="SMART" id="SM01285">
    <property type="entry name" value="FACT-Spt16_Nlob"/>
    <property type="match status" value="1"/>
</dbReference>
<dbReference type="GO" id="GO:0034728">
    <property type="term" value="P:nucleosome organization"/>
    <property type="evidence" value="ECO:0007669"/>
    <property type="project" value="UniProtKB-ARBA"/>
</dbReference>
<dbReference type="Gene3D" id="2.30.29.30">
    <property type="entry name" value="Pleckstrin-homology domain (PH domain)/Phosphotyrosine-binding domain (PTB)"/>
    <property type="match status" value="1"/>
</dbReference>
<feature type="domain" description="Histone chaperone RTT106/FACT complex subunit SPT16-like middle" evidence="14">
    <location>
        <begin position="812"/>
        <end position="902"/>
    </location>
</feature>
<feature type="compositionally biased region" description="Basic and acidic residues" evidence="11">
    <location>
        <begin position="507"/>
        <end position="524"/>
    </location>
</feature>
<dbReference type="InterPro" id="IPR040258">
    <property type="entry name" value="Spt16"/>
</dbReference>
<keyword evidence="5 10" id="KW-0805">Transcription regulation</keyword>
<dbReference type="InterPro" id="IPR036005">
    <property type="entry name" value="Creatinase/aminopeptidase-like"/>
</dbReference>
<keyword evidence="4 10" id="KW-0227">DNA damage</keyword>
<dbReference type="FunFam" id="2.30.29.210:FF:000001">
    <property type="entry name" value="FACT complex subunit spt16"/>
    <property type="match status" value="1"/>
</dbReference>
<dbReference type="KEGG" id="som:SOMG_00639"/>
<dbReference type="InterPro" id="IPR013953">
    <property type="entry name" value="FACT_SPT16_M"/>
</dbReference>
<dbReference type="PANTHER" id="PTHR13980">
    <property type="entry name" value="CDC68 RELATED"/>
    <property type="match status" value="1"/>
</dbReference>
<feature type="region of interest" description="Disordered" evidence="11">
    <location>
        <begin position="927"/>
        <end position="1022"/>
    </location>
</feature>
<dbReference type="InterPro" id="IPR048969">
    <property type="entry name" value="FACT_SPT16_C"/>
</dbReference>
<dbReference type="RefSeq" id="XP_056035478.1">
    <property type="nucleotide sequence ID" value="XM_056179433.1"/>
</dbReference>
<keyword evidence="2 10" id="KW-0158">Chromosome</keyword>
<dbReference type="Pfam" id="PF24824">
    <property type="entry name" value="PH_SPT16"/>
    <property type="match status" value="1"/>
</dbReference>
<accession>A0AAE9W7C2</accession>
<keyword evidence="3 10" id="KW-0235">DNA replication</keyword>
<dbReference type="FunFam" id="2.30.29.30:FF:000017">
    <property type="entry name" value="FACT complex subunit SPT16"/>
    <property type="match status" value="1"/>
</dbReference>
<reference evidence="15 16" key="1">
    <citation type="journal article" date="2023" name="G3 (Bethesda)">
        <title>A high-quality reference genome for the fission yeast Schizosaccharomyces osmophilus.</title>
        <authorList>
            <person name="Jia G.S."/>
            <person name="Zhang W.C."/>
            <person name="Liang Y."/>
            <person name="Liu X.H."/>
            <person name="Rhind N."/>
            <person name="Pidoux A."/>
            <person name="Brysch-Herzberg M."/>
            <person name="Du L.L."/>
        </authorList>
    </citation>
    <scope>NUCLEOTIDE SEQUENCE [LARGE SCALE GENOMIC DNA]</scope>
    <source>
        <strain evidence="15 16">CBS 15793</strain>
    </source>
</reference>
<dbReference type="InterPro" id="IPR029148">
    <property type="entry name" value="FACT-SPT16_Nlobe"/>
</dbReference>
<keyword evidence="9 10" id="KW-0539">Nucleus</keyword>
<keyword evidence="7 10" id="KW-0804">Transcription</keyword>
<dbReference type="EMBL" id="CP115611">
    <property type="protein sequence ID" value="WBW71235.1"/>
    <property type="molecule type" value="Genomic_DNA"/>
</dbReference>
<evidence type="ECO:0000256" key="9">
    <source>
        <dbReference type="ARBA" id="ARBA00023242"/>
    </source>
</evidence>
<evidence type="ECO:0000259" key="13">
    <source>
        <dbReference type="SMART" id="SM01286"/>
    </source>
</evidence>
<evidence type="ECO:0000256" key="2">
    <source>
        <dbReference type="ARBA" id="ARBA00022454"/>
    </source>
</evidence>
<organism evidence="15 16">
    <name type="scientific">Schizosaccharomyces osmophilus</name>
    <dbReference type="NCBI Taxonomy" id="2545709"/>
    <lineage>
        <taxon>Eukaryota</taxon>
        <taxon>Fungi</taxon>
        <taxon>Dikarya</taxon>
        <taxon>Ascomycota</taxon>
        <taxon>Taphrinomycotina</taxon>
        <taxon>Schizosaccharomycetes</taxon>
        <taxon>Schizosaccharomycetales</taxon>
        <taxon>Schizosaccharomycetaceae</taxon>
        <taxon>Schizosaccharomyces</taxon>
    </lineage>
</organism>
<dbReference type="InterPro" id="IPR056595">
    <property type="entry name" value="Fact-SPT16_PH"/>
</dbReference>
<evidence type="ECO:0000313" key="15">
    <source>
        <dbReference type="EMBL" id="WBW71235.1"/>
    </source>
</evidence>
<dbReference type="Proteomes" id="UP001212411">
    <property type="component" value="Chromosome 1"/>
</dbReference>
<dbReference type="GO" id="GO:0006281">
    <property type="term" value="P:DNA repair"/>
    <property type="evidence" value="ECO:0007669"/>
    <property type="project" value="UniProtKB-UniRule"/>
</dbReference>
<comment type="similarity">
    <text evidence="1 10">Belongs to the peptidase M24 family. SPT16 subfamily.</text>
</comment>
<protein>
    <recommendedName>
        <fullName evidence="10">FACT complex subunit</fullName>
    </recommendedName>
</protein>
<feature type="compositionally biased region" description="Acidic residues" evidence="11">
    <location>
        <begin position="935"/>
        <end position="996"/>
    </location>
</feature>
<dbReference type="InterPro" id="IPR013719">
    <property type="entry name" value="RTT106/SPT16-like_middle_dom"/>
</dbReference>
<dbReference type="InterPro" id="IPR000994">
    <property type="entry name" value="Pept_M24"/>
</dbReference>
<comment type="subunit">
    <text evidence="10">Component of the FACT complex.</text>
</comment>
<dbReference type="GO" id="GO:0006368">
    <property type="term" value="P:transcription elongation by RNA polymerase II"/>
    <property type="evidence" value="ECO:0007669"/>
    <property type="project" value="TreeGrafter"/>
</dbReference>
<dbReference type="GO" id="GO:0006260">
    <property type="term" value="P:DNA replication"/>
    <property type="evidence" value="ECO:0007669"/>
    <property type="project" value="UniProtKB-KW"/>
</dbReference>
<comment type="function">
    <text evidence="10">Component of the FACT complex, a general chromatin factor that acts to reorganize nucleosomes. The FACT complex is involved in multiple processes that require DNA as a template such as mRNA elongation, DNA replication and DNA repair. During transcription elongation the FACT complex acts as a histone chaperone that both destabilizes and restores nucleosomal structure. It facilitates the passage of RNA polymerase II and transcription by promoting the dissociation of one histone H2A-H2B dimer from the nucleosome, then subsequently promotes the reestablishment of the nucleosome following the passage of RNA polymerase II.</text>
</comment>
<dbReference type="Pfam" id="PF14826">
    <property type="entry name" value="FACT-Spt16_Nlob"/>
    <property type="match status" value="1"/>
</dbReference>
<dbReference type="InterPro" id="IPR011993">
    <property type="entry name" value="PH-like_dom_sf"/>
</dbReference>
<evidence type="ECO:0000256" key="1">
    <source>
        <dbReference type="ARBA" id="ARBA00010779"/>
    </source>
</evidence>
<proteinExistence type="inferred from homology"/>
<evidence type="ECO:0000256" key="4">
    <source>
        <dbReference type="ARBA" id="ARBA00022763"/>
    </source>
</evidence>
<keyword evidence="8 10" id="KW-0234">DNA repair</keyword>
<evidence type="ECO:0000256" key="8">
    <source>
        <dbReference type="ARBA" id="ARBA00023204"/>
    </source>
</evidence>
<feature type="compositionally biased region" description="Basic and acidic residues" evidence="11">
    <location>
        <begin position="997"/>
        <end position="1011"/>
    </location>
</feature>
<evidence type="ECO:0000259" key="14">
    <source>
        <dbReference type="SMART" id="SM01287"/>
    </source>
</evidence>
<evidence type="ECO:0000256" key="6">
    <source>
        <dbReference type="ARBA" id="ARBA00023054"/>
    </source>
</evidence>
<gene>
    <name evidence="15" type="primary">spt16</name>
    <name evidence="15" type="ORF">SOMG_00639</name>
</gene>
<dbReference type="InterPro" id="IPR029149">
    <property type="entry name" value="Creatin/AminoP/Spt16_N"/>
</dbReference>
<dbReference type="GO" id="GO:0010468">
    <property type="term" value="P:regulation of gene expression"/>
    <property type="evidence" value="ECO:0007669"/>
    <property type="project" value="UniProtKB-ARBA"/>
</dbReference>
<evidence type="ECO:0000313" key="16">
    <source>
        <dbReference type="Proteomes" id="UP001212411"/>
    </source>
</evidence>
<dbReference type="SUPFAM" id="SSF55920">
    <property type="entry name" value="Creatinase/aminopeptidase"/>
    <property type="match status" value="1"/>
</dbReference>
<dbReference type="GeneID" id="80874122"/>
<dbReference type="SMART" id="SM01286">
    <property type="entry name" value="SPT16"/>
    <property type="match status" value="1"/>
</dbReference>
<evidence type="ECO:0000256" key="5">
    <source>
        <dbReference type="ARBA" id="ARBA00023015"/>
    </source>
</evidence>
<dbReference type="FunFam" id="2.30.29.150:FF:000002">
    <property type="entry name" value="FACT complex subunit SPT16"/>
    <property type="match status" value="1"/>
</dbReference>
<keyword evidence="16" id="KW-1185">Reference proteome</keyword>
<feature type="region of interest" description="Disordered" evidence="11">
    <location>
        <begin position="442"/>
        <end position="524"/>
    </location>
</feature>
<evidence type="ECO:0000256" key="11">
    <source>
        <dbReference type="SAM" id="MobiDB-lite"/>
    </source>
</evidence>
<evidence type="ECO:0000256" key="3">
    <source>
        <dbReference type="ARBA" id="ARBA00022705"/>
    </source>
</evidence>
<sequence length="1022" mass="116509">MAEYHIDANVFHKRLNLLLSSWKDTSDANELFQGCESILVVIGTADVPNPYQKSAAIHTWLLGYEFPSTLMLVEKERITFLTSNTKASMLQQLSETENKAAEVDILKRTKDPAENRALFEEVVKRLRATNKKIGIFPKDVNQGKFVNEWNEVFEPVKSEFEMVDASMGLAKALAVKDEQEIINVKDASRVSVASMTKYFADELSRYVDQGVRTTHSKFAERLERLIDNESFFQKKDVRLGDIDTEQMEWCYTPIIQSGGQYDLKPSAITDDRNLHGDVVICSLGIRYKSYCSNIGRTYLFDPSPEQQKNYSFLVALQGKLIESCRDGAMIKDIYTKILGFIRSKRPELEGHFVKNLGAGIGIEFRESSLLVNAKNTRTLKAGMTMSLSIGFANLVNPKPKNSHPREYSLLLIDTIQVTRGDPVVFTNSPKAQADISYFFGDEADDLDDGPKQRKQTRGTATVSSHKGKTRSETREVDDSAEKRRTEHQKQLAARKQSEGLQRFAEGSTHKTGTEKPAVKRYESYKRDSQMPQAIGELRILVDYRAQSIILPIFGRPVPFHISSLKNASKNDEESFVYLRLNFLSPGQIGGRKDEQPFEDPNAQFIRSFTFRSSDSSRMNQIFKDIQDMKKAATKREAEKKEFADVVEQENLIEIKNRRPIHLNDVYVRPALDGKRLPGFVEIHQNGIRYQSPLRSDSHIDLLFSNMKHLFFQPCEGELIVLVHIYLNAPIMVGKRKTQDVQFYREVSDIQFDETGNKKRKYMYGDEDEIEQEQEERRRRAQLDREFKTFGERIAEASDGQVELDIPFRELAFSGVPFRSNVLLQPTTDCLVQLTDTPFTVVTLSEIEIAHLERVQFGLKNFDLVFIFQDFHRPPVHINTIPMEQLDNVKEWLDSCDICYSEGPLNLNWTTIMKTVNEDPVAFFQEGGWGFLGTGSDDEGENSDEEVSEYEGSDVEPEEEVSEEGSEELSEAASDEEDSGSEAASDEEEESGEDWDELERKALQEDARREQDGGGGHPLKKRR</sequence>
<evidence type="ECO:0000259" key="12">
    <source>
        <dbReference type="SMART" id="SM01285"/>
    </source>
</evidence>
<dbReference type="Gene3D" id="2.30.29.210">
    <property type="entry name" value="FACT complex subunit Spt16p/Cdc68p"/>
    <property type="match status" value="1"/>
</dbReference>
<keyword evidence="6" id="KW-0175">Coiled coil</keyword>
<dbReference type="SMART" id="SM01287">
    <property type="entry name" value="Rtt106"/>
    <property type="match status" value="1"/>
</dbReference>
<dbReference type="Gene3D" id="3.40.350.10">
    <property type="entry name" value="Creatinase/prolidase N-terminal domain"/>
    <property type="match status" value="1"/>
</dbReference>
<dbReference type="FunFam" id="3.90.230.10:FF:000005">
    <property type="entry name" value="FACT complex subunit spt16"/>
    <property type="match status" value="1"/>
</dbReference>
<dbReference type="Pfam" id="PF00557">
    <property type="entry name" value="Peptidase_M24"/>
    <property type="match status" value="1"/>
</dbReference>
<dbReference type="CDD" id="cd01091">
    <property type="entry name" value="CDC68-like"/>
    <property type="match status" value="1"/>
</dbReference>
<feature type="compositionally biased region" description="Basic and acidic residues" evidence="11">
    <location>
        <begin position="469"/>
        <end position="489"/>
    </location>
</feature>
<dbReference type="Pfam" id="PF08644">
    <property type="entry name" value="SPT16"/>
    <property type="match status" value="1"/>
</dbReference>
<feature type="domain" description="FACT complex subunit SPT16 middle" evidence="13">
    <location>
        <begin position="539"/>
        <end position="689"/>
    </location>
</feature>
<dbReference type="InterPro" id="IPR033825">
    <property type="entry name" value="Spt16_M24"/>
</dbReference>
<name>A0AAE9W7C2_9SCHI</name>
<dbReference type="Gene3D" id="2.30.29.150">
    <property type="match status" value="1"/>
</dbReference>
<dbReference type="Gene3D" id="3.90.230.10">
    <property type="entry name" value="Creatinase/methionine aminopeptidase superfamily"/>
    <property type="match status" value="1"/>
</dbReference>
<comment type="subcellular location">
    <subcellularLocation>
        <location evidence="10">Nucleus</location>
    </subcellularLocation>
    <subcellularLocation>
        <location evidence="10">Chromosome</location>
    </subcellularLocation>
</comment>
<evidence type="ECO:0000256" key="7">
    <source>
        <dbReference type="ARBA" id="ARBA00023163"/>
    </source>
</evidence>
<dbReference type="GO" id="GO:0035101">
    <property type="term" value="C:FACT complex"/>
    <property type="evidence" value="ECO:0007669"/>
    <property type="project" value="UniProtKB-UniRule"/>
</dbReference>
<dbReference type="Pfam" id="PF21091">
    <property type="entry name" value="SPT16_C"/>
    <property type="match status" value="1"/>
</dbReference>
<dbReference type="GO" id="GO:0031491">
    <property type="term" value="F:nucleosome binding"/>
    <property type="evidence" value="ECO:0007669"/>
    <property type="project" value="TreeGrafter"/>
</dbReference>
<evidence type="ECO:0000256" key="10">
    <source>
        <dbReference type="RuleBase" id="RU367052"/>
    </source>
</evidence>
<feature type="domain" description="FACT complex subunit SPT16 N-terminal lobe" evidence="12">
    <location>
        <begin position="6"/>
        <end position="169"/>
    </location>
</feature>
<dbReference type="FunFam" id="3.40.350.10:FF:000006">
    <property type="entry name" value="FACT complex subunit SPT16"/>
    <property type="match status" value="1"/>
</dbReference>
<dbReference type="Pfam" id="PF08512">
    <property type="entry name" value="Rttp106-like_middle"/>
    <property type="match status" value="1"/>
</dbReference>
<dbReference type="AlphaFoldDB" id="A0AAE9W7C2"/>
<dbReference type="PANTHER" id="PTHR13980:SF15">
    <property type="entry name" value="FACT COMPLEX SUBUNIT SPT16"/>
    <property type="match status" value="1"/>
</dbReference>